<dbReference type="RefSeq" id="WP_341404568.1">
    <property type="nucleotide sequence ID" value="NZ_JBBUKT010000003.1"/>
</dbReference>
<evidence type="ECO:0000256" key="1">
    <source>
        <dbReference type="ARBA" id="ARBA00022723"/>
    </source>
</evidence>
<feature type="domain" description="Cytochrome c" evidence="6">
    <location>
        <begin position="52"/>
        <end position="204"/>
    </location>
</feature>
<evidence type="ECO:0000256" key="4">
    <source>
        <dbReference type="SAM" id="MobiDB-lite"/>
    </source>
</evidence>
<evidence type="ECO:0000313" key="7">
    <source>
        <dbReference type="EMBL" id="MEK7950966.1"/>
    </source>
</evidence>
<reference evidence="7 8" key="1">
    <citation type="submission" date="2024-04" db="EMBL/GenBank/DDBJ databases">
        <title>Luteolibacter sp. isolated from soil.</title>
        <authorList>
            <person name="An J."/>
        </authorList>
    </citation>
    <scope>NUCLEOTIDE SEQUENCE [LARGE SCALE GENOMIC DNA]</scope>
    <source>
        <strain evidence="7 8">Y139</strain>
    </source>
</reference>
<gene>
    <name evidence="7" type="ORF">WKV53_10685</name>
</gene>
<evidence type="ECO:0000256" key="2">
    <source>
        <dbReference type="ARBA" id="ARBA00023004"/>
    </source>
</evidence>
<keyword evidence="3" id="KW-0349">Heme</keyword>
<dbReference type="Proteomes" id="UP001371305">
    <property type="component" value="Unassembled WGS sequence"/>
</dbReference>
<dbReference type="PANTHER" id="PTHR35889">
    <property type="entry name" value="CYCLOINULO-OLIGOSACCHARIDE FRUCTANOTRANSFERASE-RELATED"/>
    <property type="match status" value="1"/>
</dbReference>
<feature type="compositionally biased region" description="Gly residues" evidence="4">
    <location>
        <begin position="131"/>
        <end position="146"/>
    </location>
</feature>
<dbReference type="PANTHER" id="PTHR35889:SF3">
    <property type="entry name" value="F-BOX DOMAIN-CONTAINING PROTEIN"/>
    <property type="match status" value="1"/>
</dbReference>
<evidence type="ECO:0000256" key="3">
    <source>
        <dbReference type="PROSITE-ProRule" id="PRU00433"/>
    </source>
</evidence>
<dbReference type="EMBL" id="JBBUKT010000003">
    <property type="protein sequence ID" value="MEK7950966.1"/>
    <property type="molecule type" value="Genomic_DNA"/>
</dbReference>
<protein>
    <submittedName>
        <fullName evidence="7">C-type cytochrome domain-containing protein</fullName>
    </submittedName>
</protein>
<comment type="caution">
    <text evidence="7">The sequence shown here is derived from an EMBL/GenBank/DDBJ whole genome shotgun (WGS) entry which is preliminary data.</text>
</comment>
<feature type="region of interest" description="Disordered" evidence="4">
    <location>
        <begin position="124"/>
        <end position="192"/>
    </location>
</feature>
<proteinExistence type="predicted"/>
<feature type="chain" id="PRO_5047103252" evidence="5">
    <location>
        <begin position="25"/>
        <end position="205"/>
    </location>
</feature>
<keyword evidence="1 3" id="KW-0479">Metal-binding</keyword>
<dbReference type="Pfam" id="PF07635">
    <property type="entry name" value="PSCyt1"/>
    <property type="match status" value="1"/>
</dbReference>
<evidence type="ECO:0000259" key="6">
    <source>
        <dbReference type="PROSITE" id="PS51007"/>
    </source>
</evidence>
<dbReference type="InterPro" id="IPR011429">
    <property type="entry name" value="Cyt_c_Planctomycete-type"/>
</dbReference>
<keyword evidence="8" id="KW-1185">Reference proteome</keyword>
<accession>A0ABU9AT97</accession>
<feature type="signal peptide" evidence="5">
    <location>
        <begin position="1"/>
        <end position="24"/>
    </location>
</feature>
<sequence>MSLTSSRLLGLLAVLPLSLTLAQAQEPPKDGKKGKGEEWDVSKLDASKLPAAAKQEGVTYEKDIQPLLKESCFGCHGERKQKGDLRLDSLEAALKGGENGKVVVPGEAAKSSILFASAQVNDKIAMPPKRNGGGGPGGPGGSGGGNRPPRPDNNADKDKQPTPAPDGKGGPQGPGGPGGPGGPRAKPLTADQVALLRAWVEQGAK</sequence>
<evidence type="ECO:0000313" key="8">
    <source>
        <dbReference type="Proteomes" id="UP001371305"/>
    </source>
</evidence>
<evidence type="ECO:0000256" key="5">
    <source>
        <dbReference type="SAM" id="SignalP"/>
    </source>
</evidence>
<dbReference type="InterPro" id="IPR009056">
    <property type="entry name" value="Cyt_c-like_dom"/>
</dbReference>
<dbReference type="PROSITE" id="PS51007">
    <property type="entry name" value="CYTC"/>
    <property type="match status" value="1"/>
</dbReference>
<feature type="compositionally biased region" description="Basic and acidic residues" evidence="4">
    <location>
        <begin position="149"/>
        <end position="160"/>
    </location>
</feature>
<keyword evidence="5" id="KW-0732">Signal</keyword>
<organism evidence="7 8">
    <name type="scientific">Luteolibacter soli</name>
    <dbReference type="NCBI Taxonomy" id="3135280"/>
    <lineage>
        <taxon>Bacteria</taxon>
        <taxon>Pseudomonadati</taxon>
        <taxon>Verrucomicrobiota</taxon>
        <taxon>Verrucomicrobiia</taxon>
        <taxon>Verrucomicrobiales</taxon>
        <taxon>Verrucomicrobiaceae</taxon>
        <taxon>Luteolibacter</taxon>
    </lineage>
</organism>
<feature type="compositionally biased region" description="Gly residues" evidence="4">
    <location>
        <begin position="167"/>
        <end position="182"/>
    </location>
</feature>
<keyword evidence="2 3" id="KW-0408">Iron</keyword>
<name>A0ABU9AT97_9BACT</name>